<proteinExistence type="predicted"/>
<keyword evidence="1" id="KW-1133">Transmembrane helix</keyword>
<dbReference type="PATRIC" id="fig|1481663.8.peg.4262"/>
<keyword evidence="1" id="KW-0812">Transmembrane</keyword>
<feature type="transmembrane region" description="Helical" evidence="1">
    <location>
        <begin position="29"/>
        <end position="48"/>
    </location>
</feature>
<keyword evidence="1" id="KW-0472">Membrane</keyword>
<protein>
    <submittedName>
        <fullName evidence="2">Uncharacterized protein</fullName>
    </submittedName>
</protein>
<evidence type="ECO:0000313" key="2">
    <source>
        <dbReference type="EMBL" id="KQA22150.1"/>
    </source>
</evidence>
<accession>A0A0Q0LXA0</accession>
<evidence type="ECO:0000313" key="3">
    <source>
        <dbReference type="Proteomes" id="UP000053724"/>
    </source>
</evidence>
<dbReference type="Proteomes" id="UP000053724">
    <property type="component" value="Unassembled WGS sequence"/>
</dbReference>
<name>A0A0Q0LXA0_VIBMT</name>
<dbReference type="AlphaFoldDB" id="A0A0Q0LXA0"/>
<evidence type="ECO:0000256" key="1">
    <source>
        <dbReference type="SAM" id="Phobius"/>
    </source>
</evidence>
<gene>
    <name evidence="2" type="ORF">AAY55_17455</name>
</gene>
<dbReference type="EMBL" id="LCUF01000053">
    <property type="protein sequence ID" value="KQA22150.1"/>
    <property type="molecule type" value="Genomic_DNA"/>
</dbReference>
<organism evidence="2 3">
    <name type="scientific">Vibrio metoecus</name>
    <dbReference type="NCBI Taxonomy" id="1481663"/>
    <lineage>
        <taxon>Bacteria</taxon>
        <taxon>Pseudomonadati</taxon>
        <taxon>Pseudomonadota</taxon>
        <taxon>Gammaproteobacteria</taxon>
        <taxon>Vibrionales</taxon>
        <taxon>Vibrionaceae</taxon>
        <taxon>Vibrio</taxon>
    </lineage>
</organism>
<sequence length="208" mass="22853">MFGGVVIWLALSILIGAWASKLGREGVVWGLIAALISPLLAAICLLIIGDSNEKMNSTDASKSISVKSDERDREWEVVKKYVPEVASSLKFILENIGNKGISSAEYKLKELFFVIGKEGLTRDALDIIVVDVKREIEEQERLVKEKASNKGEESKFLLNMELINSLKGNVKTGVLIQNLAFVEICNVSTTGQTISGHYVCGNCKQSYL</sequence>
<comment type="caution">
    <text evidence="2">The sequence shown here is derived from an EMBL/GenBank/DDBJ whole genome shotgun (WGS) entry which is preliminary data.</text>
</comment>
<reference evidence="2 3" key="1">
    <citation type="journal article" date="2015" name="Genome Biol. Evol.">
        <title>The Dynamics of Genetic Interactions between Vibrio metoecus and Vibrio cholerae, Two Close Relatives Co-Occurring in the Environment.</title>
        <authorList>
            <person name="Orata F.D."/>
            <person name="Kirchberger P.C."/>
            <person name="Meheust R."/>
            <person name="Barlow E.J."/>
            <person name="Tarr C.L."/>
            <person name="Boucher Y."/>
        </authorList>
    </citation>
    <scope>NUCLEOTIDE SEQUENCE [LARGE SCALE GENOMIC DNA]</scope>
    <source>
        <strain evidence="2 3">08-2459</strain>
    </source>
</reference>